<dbReference type="SMART" id="SM00354">
    <property type="entry name" value="HTH_LACI"/>
    <property type="match status" value="1"/>
</dbReference>
<keyword evidence="3" id="KW-0238">DNA-binding</keyword>
<keyword evidence="7" id="KW-1185">Reference proteome</keyword>
<dbReference type="CDD" id="cd01392">
    <property type="entry name" value="HTH_LacI"/>
    <property type="match status" value="1"/>
</dbReference>
<keyword evidence="1" id="KW-0678">Repressor</keyword>
<gene>
    <name evidence="6" type="ORF">SOASR030_08940</name>
</gene>
<dbReference type="InterPro" id="IPR000843">
    <property type="entry name" value="HTH_LacI"/>
</dbReference>
<dbReference type="Pfam" id="PF00532">
    <property type="entry name" value="Peripla_BP_1"/>
    <property type="match status" value="1"/>
</dbReference>
<dbReference type="EMBL" id="BRLH01000001">
    <property type="protein sequence ID" value="GKX54782.1"/>
    <property type="molecule type" value="Genomic_DNA"/>
</dbReference>
<evidence type="ECO:0000256" key="2">
    <source>
        <dbReference type="ARBA" id="ARBA00023015"/>
    </source>
</evidence>
<accession>A0AAV5N2W5</accession>
<dbReference type="InterPro" id="IPR010982">
    <property type="entry name" value="Lambda_DNA-bd_dom_sf"/>
</dbReference>
<dbReference type="AlphaFoldDB" id="A0AAV5N2W5"/>
<dbReference type="Gene3D" id="3.40.50.2300">
    <property type="match status" value="2"/>
</dbReference>
<comment type="caution">
    <text evidence="6">The sequence shown here is derived from an EMBL/GenBank/DDBJ whole genome shotgun (WGS) entry which is preliminary data.</text>
</comment>
<organism evidence="6 7">
    <name type="scientific">Leminorella grimontii</name>
    <dbReference type="NCBI Taxonomy" id="82981"/>
    <lineage>
        <taxon>Bacteria</taxon>
        <taxon>Pseudomonadati</taxon>
        <taxon>Pseudomonadota</taxon>
        <taxon>Gammaproteobacteria</taxon>
        <taxon>Enterobacterales</taxon>
        <taxon>Budviciaceae</taxon>
        <taxon>Leminorella</taxon>
    </lineage>
</organism>
<sequence length="334" mass="37375">MAKTAEEIAQALNVSITTVRLVLTNKAEQYRISPATQKKVEDYVAEHGYTLNYTARSLRMKKTYTLGLVVPRLSNPFFAKLSEKLETRCRQEGYQLMTSCTYGDEAYENRLVKALEERNVDGIFIAPTSKKSQEHHVKHRKKPLVFLDRDFGSTLPNIAAIVTDNLDAGFTLTDAMLRQQPSPVHFFAGNPTLPTIVARMEGYRQAITSVEKRREDDLISCSPYDAIDDGELMMNAFIDRHGCTPKALIASSLTVMEGALFAVKNRLGAIPPEMNIGTFDEYVMLSFLTNSVWSMRQDKEALAANAFNAMEEQIAGRPKFGLQVCRATLMSPLS</sequence>
<dbReference type="PROSITE" id="PS50932">
    <property type="entry name" value="HTH_LACI_2"/>
    <property type="match status" value="1"/>
</dbReference>
<evidence type="ECO:0000256" key="3">
    <source>
        <dbReference type="ARBA" id="ARBA00023125"/>
    </source>
</evidence>
<dbReference type="PANTHER" id="PTHR30146:SF45">
    <property type="entry name" value="CATABOLITE REPRESSOR_ACTIVATOR"/>
    <property type="match status" value="1"/>
</dbReference>
<dbReference type="CDD" id="cd06274">
    <property type="entry name" value="PBP1_FruR"/>
    <property type="match status" value="1"/>
</dbReference>
<evidence type="ECO:0000313" key="7">
    <source>
        <dbReference type="Proteomes" id="UP001058124"/>
    </source>
</evidence>
<evidence type="ECO:0000256" key="4">
    <source>
        <dbReference type="ARBA" id="ARBA00023163"/>
    </source>
</evidence>
<proteinExistence type="predicted"/>
<keyword evidence="2" id="KW-0805">Transcription regulation</keyword>
<name>A0AAV5N2W5_9GAMM</name>
<evidence type="ECO:0000259" key="5">
    <source>
        <dbReference type="PROSITE" id="PS50932"/>
    </source>
</evidence>
<keyword evidence="4" id="KW-0804">Transcription</keyword>
<evidence type="ECO:0000256" key="1">
    <source>
        <dbReference type="ARBA" id="ARBA00022491"/>
    </source>
</evidence>
<dbReference type="SUPFAM" id="SSF47413">
    <property type="entry name" value="lambda repressor-like DNA-binding domains"/>
    <property type="match status" value="1"/>
</dbReference>
<dbReference type="InterPro" id="IPR001761">
    <property type="entry name" value="Peripla_BP/Lac1_sug-bd_dom"/>
</dbReference>
<dbReference type="GO" id="GO:0000976">
    <property type="term" value="F:transcription cis-regulatory region binding"/>
    <property type="evidence" value="ECO:0007669"/>
    <property type="project" value="TreeGrafter"/>
</dbReference>
<dbReference type="Pfam" id="PF00356">
    <property type="entry name" value="LacI"/>
    <property type="match status" value="1"/>
</dbReference>
<dbReference type="InterPro" id="IPR028082">
    <property type="entry name" value="Peripla_BP_I"/>
</dbReference>
<evidence type="ECO:0000313" key="6">
    <source>
        <dbReference type="EMBL" id="GKX54782.1"/>
    </source>
</evidence>
<dbReference type="Proteomes" id="UP001058124">
    <property type="component" value="Unassembled WGS sequence"/>
</dbReference>
<protein>
    <submittedName>
        <fullName evidence="6">Sucrose operon repressor</fullName>
    </submittedName>
</protein>
<feature type="domain" description="HTH lacI-type" evidence="5">
    <location>
        <begin position="3"/>
        <end position="60"/>
    </location>
</feature>
<dbReference type="RefSeq" id="WP_027273307.1">
    <property type="nucleotide sequence ID" value="NZ_BRLH01000001.1"/>
</dbReference>
<dbReference type="PANTHER" id="PTHR30146">
    <property type="entry name" value="LACI-RELATED TRANSCRIPTIONAL REPRESSOR"/>
    <property type="match status" value="1"/>
</dbReference>
<dbReference type="GO" id="GO:0003700">
    <property type="term" value="F:DNA-binding transcription factor activity"/>
    <property type="evidence" value="ECO:0007669"/>
    <property type="project" value="TreeGrafter"/>
</dbReference>
<dbReference type="SUPFAM" id="SSF53822">
    <property type="entry name" value="Periplasmic binding protein-like I"/>
    <property type="match status" value="1"/>
</dbReference>
<reference evidence="6" key="1">
    <citation type="submission" date="2022-06" db="EMBL/GenBank/DDBJ databases">
        <title>Draft genome sequences of Leminorella grimontii str. JCM5902.</title>
        <authorList>
            <person name="Wakabayashi Y."/>
            <person name="Kojima K."/>
        </authorList>
    </citation>
    <scope>NUCLEOTIDE SEQUENCE</scope>
    <source>
        <strain evidence="6">JCM 5902</strain>
    </source>
</reference>
<dbReference type="Gene3D" id="1.10.260.40">
    <property type="entry name" value="lambda repressor-like DNA-binding domains"/>
    <property type="match status" value="1"/>
</dbReference>